<dbReference type="AlphaFoldDB" id="A0A1I0DP43"/>
<evidence type="ECO:0000313" key="1">
    <source>
        <dbReference type="EMBL" id="SET33482.1"/>
    </source>
</evidence>
<dbReference type="Gene3D" id="1.10.150.20">
    <property type="entry name" value="5' to 3' exonuclease, C-terminal subdomain"/>
    <property type="match status" value="1"/>
</dbReference>
<keyword evidence="2" id="KW-1185">Reference proteome</keyword>
<dbReference type="Proteomes" id="UP000199568">
    <property type="component" value="Unassembled WGS sequence"/>
</dbReference>
<accession>A0A1I0DP43</accession>
<proteinExistence type="predicted"/>
<name>A0A1I0DP43_9FIRM</name>
<reference evidence="1 2" key="1">
    <citation type="submission" date="2016-10" db="EMBL/GenBank/DDBJ databases">
        <authorList>
            <person name="de Groot N.N."/>
        </authorList>
    </citation>
    <scope>NUCLEOTIDE SEQUENCE [LARGE SCALE GENOMIC DNA]</scope>
    <source>
        <strain evidence="1 2">DSM 18979</strain>
    </source>
</reference>
<dbReference type="Pfam" id="PF11731">
    <property type="entry name" value="Cdd1"/>
    <property type="match status" value="1"/>
</dbReference>
<dbReference type="EMBL" id="FOHU01000008">
    <property type="protein sequence ID" value="SET33482.1"/>
    <property type="molecule type" value="Genomic_DNA"/>
</dbReference>
<evidence type="ECO:0000313" key="2">
    <source>
        <dbReference type="Proteomes" id="UP000199568"/>
    </source>
</evidence>
<sequence>MQNRKMSHFYNTVFLPWDKLRKSEGYRMRPKDQLIEIPGVGKKIEAYFQQVGISKVTDLKGRDPQELYERLCHMERFHFDPCLLYVFRCAVYYAENQEYDPELLKWWNWKDRKKRGITND</sequence>
<gene>
    <name evidence="1" type="ORF">SAMN05660297_02063</name>
</gene>
<protein>
    <submittedName>
        <fullName evidence="1">Pathogenicity locus</fullName>
    </submittedName>
</protein>
<dbReference type="RefSeq" id="WP_244272691.1">
    <property type="nucleotide sequence ID" value="NZ_FOHU01000008.1"/>
</dbReference>
<dbReference type="STRING" id="426128.SAMN05660297_02063"/>
<dbReference type="InterPro" id="IPR021725">
    <property type="entry name" value="Cdd1"/>
</dbReference>
<organism evidence="1 2">
    <name type="scientific">Natronincola peptidivorans</name>
    <dbReference type="NCBI Taxonomy" id="426128"/>
    <lineage>
        <taxon>Bacteria</taxon>
        <taxon>Bacillati</taxon>
        <taxon>Bacillota</taxon>
        <taxon>Clostridia</taxon>
        <taxon>Peptostreptococcales</taxon>
        <taxon>Natronincolaceae</taxon>
        <taxon>Natronincola</taxon>
    </lineage>
</organism>